<feature type="domain" description="HTH cro/C1-type" evidence="3">
    <location>
        <begin position="149"/>
        <end position="203"/>
    </location>
</feature>
<dbReference type="SUPFAM" id="SSF47413">
    <property type="entry name" value="lambda repressor-like DNA-binding domains"/>
    <property type="match status" value="1"/>
</dbReference>
<dbReference type="PANTHER" id="PTHR43236:SF1">
    <property type="entry name" value="BLL7220 PROTEIN"/>
    <property type="match status" value="1"/>
</dbReference>
<dbReference type="InterPro" id="IPR052345">
    <property type="entry name" value="Rad_response_metalloprotease"/>
</dbReference>
<evidence type="ECO:0000256" key="2">
    <source>
        <dbReference type="SAM" id="MobiDB-lite"/>
    </source>
</evidence>
<evidence type="ECO:0000313" key="5">
    <source>
        <dbReference type="Proteomes" id="UP000198251"/>
    </source>
</evidence>
<dbReference type="PROSITE" id="PS50943">
    <property type="entry name" value="HTH_CROC1"/>
    <property type="match status" value="1"/>
</dbReference>
<dbReference type="PANTHER" id="PTHR43236">
    <property type="entry name" value="ANTITOXIN HIGA1"/>
    <property type="match status" value="1"/>
</dbReference>
<keyword evidence="5" id="KW-1185">Reference proteome</keyword>
<sequence length="516" mass="56419">MGLWGRANDSARKATSLRDRIRRPSGRPDATAVPIYAKRPSYAGVVDHAHGCETCGRGGISLGRDAWPRRSNRAPAVTLSRARAPRPTTSTERVIRYASSWLCRVRRGDPLARVPAALSALSSYLCASAAVCENRTVADIDAQTLGERIRDARKRADLSQEDLGRAVGLERTVVNKIEGGVRKVTALELADIAAAIGVRMSTFFEEPVPALVAHRSSQGLDTADSQIDALLAKFTNEVEFVASLGVDELGLDAADVVAQADITQPTTNAEAETLAVKARDLMAISAEEPIRQLSDCVANVGLLAFSRDVGKDTADAATILLPRGGVSLVNSHMKVGRRRLALAHELGHYLIADAYTVDWRVADHSTHAIPMESRLDRFARALLLPTAVITRLWHEKVSRSGERSAAIHIASEFRVDMATLATRLKELGLADSETVALVRKCRTTQADIVEMNLYVPLEEMEGTTVPRPFARAVLRLVRDERISRERALDLLQGTFDEADLPSVRERRTDEIWNYVS</sequence>
<accession>A0A1C5G7C0</accession>
<dbReference type="EMBL" id="LT607733">
    <property type="protein sequence ID" value="SCG15641.1"/>
    <property type="molecule type" value="Genomic_DNA"/>
</dbReference>
<dbReference type="InterPro" id="IPR010982">
    <property type="entry name" value="Lambda_DNA-bd_dom_sf"/>
</dbReference>
<organism evidence="4 5">
    <name type="scientific">Micromonospora echinofusca</name>
    <dbReference type="NCBI Taxonomy" id="47858"/>
    <lineage>
        <taxon>Bacteria</taxon>
        <taxon>Bacillati</taxon>
        <taxon>Actinomycetota</taxon>
        <taxon>Actinomycetes</taxon>
        <taxon>Micromonosporales</taxon>
        <taxon>Micromonosporaceae</taxon>
        <taxon>Micromonospora</taxon>
    </lineage>
</organism>
<dbReference type="Gene3D" id="1.10.260.40">
    <property type="entry name" value="lambda repressor-like DNA-binding domains"/>
    <property type="match status" value="1"/>
</dbReference>
<gene>
    <name evidence="4" type="ORF">GA0070610_1880</name>
</gene>
<dbReference type="CDD" id="cd00093">
    <property type="entry name" value="HTH_XRE"/>
    <property type="match status" value="1"/>
</dbReference>
<dbReference type="InterPro" id="IPR001387">
    <property type="entry name" value="Cro/C1-type_HTH"/>
</dbReference>
<comment type="similarity">
    <text evidence="1">Belongs to the short-chain fatty acyl-CoA assimilation regulator (ScfR) family.</text>
</comment>
<dbReference type="AlphaFoldDB" id="A0A1C5G7C0"/>
<dbReference type="Proteomes" id="UP000198251">
    <property type="component" value="Chromosome I"/>
</dbReference>
<dbReference type="GO" id="GO:0003677">
    <property type="term" value="F:DNA binding"/>
    <property type="evidence" value="ECO:0007669"/>
    <property type="project" value="InterPro"/>
</dbReference>
<evidence type="ECO:0000256" key="1">
    <source>
        <dbReference type="ARBA" id="ARBA00007227"/>
    </source>
</evidence>
<evidence type="ECO:0000313" key="4">
    <source>
        <dbReference type="EMBL" id="SCG15641.1"/>
    </source>
</evidence>
<dbReference type="Gene3D" id="1.10.10.2910">
    <property type="match status" value="1"/>
</dbReference>
<dbReference type="SMART" id="SM00530">
    <property type="entry name" value="HTH_XRE"/>
    <property type="match status" value="1"/>
</dbReference>
<dbReference type="Pfam" id="PF01381">
    <property type="entry name" value="HTH_3"/>
    <property type="match status" value="1"/>
</dbReference>
<dbReference type="InterPro" id="IPR010359">
    <property type="entry name" value="IrrE_HExxH"/>
</dbReference>
<dbReference type="Pfam" id="PF06114">
    <property type="entry name" value="Peptidase_M78"/>
    <property type="match status" value="1"/>
</dbReference>
<reference evidence="4 5" key="1">
    <citation type="submission" date="2016-06" db="EMBL/GenBank/DDBJ databases">
        <authorList>
            <person name="Kjaerup R.B."/>
            <person name="Dalgaard T.S."/>
            <person name="Juul-Madsen H.R."/>
        </authorList>
    </citation>
    <scope>NUCLEOTIDE SEQUENCE [LARGE SCALE GENOMIC DNA]</scope>
    <source>
        <strain evidence="4 5">DSM 43913</strain>
    </source>
</reference>
<protein>
    <submittedName>
        <fullName evidence="4">Zn-dependent peptidase ImmA, M78 family</fullName>
    </submittedName>
</protein>
<feature type="compositionally biased region" description="Basic and acidic residues" evidence="2">
    <location>
        <begin position="9"/>
        <end position="19"/>
    </location>
</feature>
<feature type="region of interest" description="Disordered" evidence="2">
    <location>
        <begin position="1"/>
        <end position="31"/>
    </location>
</feature>
<evidence type="ECO:0000259" key="3">
    <source>
        <dbReference type="PROSITE" id="PS50943"/>
    </source>
</evidence>
<name>A0A1C5G7C0_MICEH</name>
<proteinExistence type="inferred from homology"/>